<evidence type="ECO:0000313" key="10">
    <source>
        <dbReference type="WBParaSite" id="MCU_004846-RA"/>
    </source>
</evidence>
<dbReference type="WBParaSite" id="MCU_004846-RA">
    <property type="protein sequence ID" value="MCU_004846-RA"/>
    <property type="gene ID" value="MCU_004846"/>
</dbReference>
<sequence>MFIYRTTSPNQQSDAIGPIPSDWQQPSLHDALAKYIAQIILAGSRILGRAFAKALQEEYAASRNAAKARASTSQSSSSKSDSNASSTSGLSLEEAKQILNVSDIFDTENVLKKYEHLFEVNDKSKGGSLYLQSKVFRAKERIDEELQAMKSSASPTPPSTDNSSPSDTKRPET</sequence>
<evidence type="ECO:0000256" key="7">
    <source>
        <dbReference type="ARBA" id="ARBA00023128"/>
    </source>
</evidence>
<comment type="similarity">
    <text evidence="2">Belongs to the TIM16/PAM16 family.</text>
</comment>
<proteinExistence type="inferred from homology"/>
<dbReference type="GO" id="GO:0030150">
    <property type="term" value="P:protein import into mitochondrial matrix"/>
    <property type="evidence" value="ECO:0007669"/>
    <property type="project" value="InterPro"/>
</dbReference>
<comment type="subcellular location">
    <subcellularLocation>
        <location evidence="1">Mitochondrion inner membrane</location>
        <topology evidence="1">Peripheral membrane protein</topology>
    </subcellularLocation>
</comment>
<evidence type="ECO:0000256" key="2">
    <source>
        <dbReference type="ARBA" id="ARBA00008817"/>
    </source>
</evidence>
<dbReference type="PANTHER" id="PTHR12388">
    <property type="entry name" value="MITOCHONDRIA ASSOCIATED GRANULOCYTE MACROPHAGE CSF SIGNALING MOLECULE"/>
    <property type="match status" value="1"/>
</dbReference>
<keyword evidence="4" id="KW-0999">Mitochondrion inner membrane</keyword>
<dbReference type="PANTHER" id="PTHR12388:SF0">
    <property type="entry name" value="MITOCHONDRIAL IMPORT INNER MEMBRANE TRANSLOCASE SUBUNIT TIM16"/>
    <property type="match status" value="1"/>
</dbReference>
<evidence type="ECO:0000256" key="1">
    <source>
        <dbReference type="ARBA" id="ARBA00004637"/>
    </source>
</evidence>
<evidence type="ECO:0000256" key="5">
    <source>
        <dbReference type="ARBA" id="ARBA00022927"/>
    </source>
</evidence>
<feature type="compositionally biased region" description="Low complexity" evidence="9">
    <location>
        <begin position="151"/>
        <end position="166"/>
    </location>
</feature>
<protein>
    <submittedName>
        <fullName evidence="10">Mitochondrial import inner membrane translocase subunit TIM16</fullName>
    </submittedName>
</protein>
<keyword evidence="3" id="KW-0813">Transport</keyword>
<accession>A0A5K3F4R9</accession>
<feature type="compositionally biased region" description="Polar residues" evidence="9">
    <location>
        <begin position="1"/>
        <end position="14"/>
    </location>
</feature>
<dbReference type="InterPro" id="IPR036869">
    <property type="entry name" value="J_dom_sf"/>
</dbReference>
<dbReference type="Pfam" id="PF03656">
    <property type="entry name" value="Pam16"/>
    <property type="match status" value="1"/>
</dbReference>
<feature type="compositionally biased region" description="Low complexity" evidence="9">
    <location>
        <begin position="66"/>
        <end position="88"/>
    </location>
</feature>
<evidence type="ECO:0000256" key="8">
    <source>
        <dbReference type="ARBA" id="ARBA00023136"/>
    </source>
</evidence>
<evidence type="ECO:0000256" key="6">
    <source>
        <dbReference type="ARBA" id="ARBA00023010"/>
    </source>
</evidence>
<evidence type="ECO:0000256" key="9">
    <source>
        <dbReference type="SAM" id="MobiDB-lite"/>
    </source>
</evidence>
<dbReference type="GO" id="GO:0005744">
    <property type="term" value="C:TIM23 mitochondrial import inner membrane translocase complex"/>
    <property type="evidence" value="ECO:0007669"/>
    <property type="project" value="InterPro"/>
</dbReference>
<organism evidence="10">
    <name type="scientific">Mesocestoides corti</name>
    <name type="common">Flatworm</name>
    <dbReference type="NCBI Taxonomy" id="53468"/>
    <lineage>
        <taxon>Eukaryota</taxon>
        <taxon>Metazoa</taxon>
        <taxon>Spiralia</taxon>
        <taxon>Lophotrochozoa</taxon>
        <taxon>Platyhelminthes</taxon>
        <taxon>Cestoda</taxon>
        <taxon>Eucestoda</taxon>
        <taxon>Cyclophyllidea</taxon>
        <taxon>Mesocestoididae</taxon>
        <taxon>Mesocestoides</taxon>
    </lineage>
</organism>
<evidence type="ECO:0000256" key="3">
    <source>
        <dbReference type="ARBA" id="ARBA00022448"/>
    </source>
</evidence>
<dbReference type="AlphaFoldDB" id="A0A5K3F4R9"/>
<evidence type="ECO:0000256" key="4">
    <source>
        <dbReference type="ARBA" id="ARBA00022792"/>
    </source>
</evidence>
<dbReference type="FunFam" id="1.10.287.110:FF:000006">
    <property type="entry name" value="Import inner membrane translocase subunit TIM16"/>
    <property type="match status" value="1"/>
</dbReference>
<name>A0A5K3F4R9_MESCO</name>
<feature type="region of interest" description="Disordered" evidence="9">
    <location>
        <begin position="1"/>
        <end position="21"/>
    </location>
</feature>
<feature type="region of interest" description="Disordered" evidence="9">
    <location>
        <begin position="66"/>
        <end position="90"/>
    </location>
</feature>
<keyword evidence="8" id="KW-0472">Membrane</keyword>
<keyword evidence="7" id="KW-0496">Mitochondrion</keyword>
<keyword evidence="6" id="KW-0811">Translocation</keyword>
<keyword evidence="5" id="KW-0653">Protein transport</keyword>
<reference evidence="10" key="1">
    <citation type="submission" date="2019-11" db="UniProtKB">
        <authorList>
            <consortium name="WormBaseParasite"/>
        </authorList>
    </citation>
    <scope>IDENTIFICATION</scope>
</reference>
<feature type="region of interest" description="Disordered" evidence="9">
    <location>
        <begin position="142"/>
        <end position="173"/>
    </location>
</feature>
<dbReference type="InterPro" id="IPR005341">
    <property type="entry name" value="Tim16"/>
</dbReference>
<dbReference type="Gene3D" id="1.10.287.110">
    <property type="entry name" value="DnaJ domain"/>
    <property type="match status" value="1"/>
</dbReference>